<dbReference type="Gene3D" id="1.10.530.10">
    <property type="match status" value="1"/>
</dbReference>
<keyword evidence="4" id="KW-0998">Cell outer membrane</keyword>
<protein>
    <submittedName>
        <fullName evidence="6">Lytic transglycosylase F</fullName>
    </submittedName>
</protein>
<dbReference type="InterPro" id="IPR000189">
    <property type="entry name" value="Transglyc_AS"/>
</dbReference>
<dbReference type="SUPFAM" id="SSF53850">
    <property type="entry name" value="Periplasmic binding protein-like II"/>
    <property type="match status" value="1"/>
</dbReference>
<dbReference type="PANTHER" id="PTHR35936:SF19">
    <property type="entry name" value="AMINO-ACID-BINDING PROTEIN YXEM-RELATED"/>
    <property type="match status" value="1"/>
</dbReference>
<dbReference type="GO" id="GO:0000270">
    <property type="term" value="P:peptidoglycan metabolic process"/>
    <property type="evidence" value="ECO:0007669"/>
    <property type="project" value="InterPro"/>
</dbReference>
<gene>
    <name evidence="6" type="ORF">SanaruYs_28510</name>
</gene>
<dbReference type="GO" id="GO:0008933">
    <property type="term" value="F:peptidoglycan lytic transglycosylase activity"/>
    <property type="evidence" value="ECO:0007669"/>
    <property type="project" value="InterPro"/>
</dbReference>
<keyword evidence="3" id="KW-0732">Signal</keyword>
<accession>A0A401UCK5</accession>
<sequence length="461" mass="52738">MLYSCKHVDESEKALTTPKVNIDLDSIKKRGYITALVDNNSISYFLYKGQSMGYDYELLQRMAKDLGVKLRLRRISGVENAIKKLNAGEADVLAFPLTITSQRKDYVRFTQPHFNTHQVLVQRKPQGWERLTRDEINAGMIKNPHDLIGKTVHVLNRSSFVDRLRNLSEELGGEIIVVEDSADAQSESLIQKVAMGEIDYTVADQVIASVNLNYYPNLDASTVLSLPQQIAWAVRKNSPQLQSSINTWLTKIKKEATFMVIYNRYYKSPRTSFLRANSRYATINGDRLSPYDPIIKEGAEIVGWDWRLLAAMIYQESRFNPTDQSWAGARGLMQLMPATAQRFGVSNPDDPRQSIRAGVRFLKNLDDYWVKKVADSSQRIKFVMASYNVGLTHITDARKLTIKNQENAGDWGTVEKYLLKKSDPSFYKDPVVIAGYCKCEEPVRYVEEVMSRYEEYKLHIN</sequence>
<evidence type="ECO:0000313" key="6">
    <source>
        <dbReference type="EMBL" id="GCC52614.1"/>
    </source>
</evidence>
<evidence type="ECO:0000256" key="2">
    <source>
        <dbReference type="ARBA" id="ARBA00007734"/>
    </source>
</evidence>
<dbReference type="Gene3D" id="3.40.190.10">
    <property type="entry name" value="Periplasmic binding protein-like II"/>
    <property type="match status" value="2"/>
</dbReference>
<dbReference type="CDD" id="cd13403">
    <property type="entry name" value="MLTF-like"/>
    <property type="match status" value="1"/>
</dbReference>
<evidence type="ECO:0000256" key="1">
    <source>
        <dbReference type="ARBA" id="ARBA00004339"/>
    </source>
</evidence>
<keyword evidence="4" id="KW-0472">Membrane</keyword>
<evidence type="ECO:0000259" key="5">
    <source>
        <dbReference type="SMART" id="SM00062"/>
    </source>
</evidence>
<dbReference type="PROSITE" id="PS00922">
    <property type="entry name" value="TRANSGLYCOSYLASE"/>
    <property type="match status" value="1"/>
</dbReference>
<proteinExistence type="inferred from homology"/>
<dbReference type="CDD" id="cd01009">
    <property type="entry name" value="PBP2_YfhD_N"/>
    <property type="match status" value="1"/>
</dbReference>
<comment type="similarity">
    <text evidence="2">Belongs to the transglycosylase Slt family.</text>
</comment>
<dbReference type="PANTHER" id="PTHR35936">
    <property type="entry name" value="MEMBRANE-BOUND LYTIC MUREIN TRANSGLYCOSYLASE F"/>
    <property type="match status" value="1"/>
</dbReference>
<feature type="domain" description="Solute-binding protein family 3/N-terminal" evidence="5">
    <location>
        <begin position="32"/>
        <end position="269"/>
    </location>
</feature>
<dbReference type="InterPro" id="IPR008258">
    <property type="entry name" value="Transglycosylase_SLT_dom_1"/>
</dbReference>
<dbReference type="InterPro" id="IPR023346">
    <property type="entry name" value="Lysozyme-like_dom_sf"/>
</dbReference>
<evidence type="ECO:0000256" key="4">
    <source>
        <dbReference type="ARBA" id="ARBA00023237"/>
    </source>
</evidence>
<dbReference type="InterPro" id="IPR001638">
    <property type="entry name" value="Solute-binding_3/MltF_N"/>
</dbReference>
<evidence type="ECO:0000313" key="7">
    <source>
        <dbReference type="Proteomes" id="UP000288227"/>
    </source>
</evidence>
<dbReference type="Proteomes" id="UP000288227">
    <property type="component" value="Unassembled WGS sequence"/>
</dbReference>
<dbReference type="GO" id="GO:0009279">
    <property type="term" value="C:cell outer membrane"/>
    <property type="evidence" value="ECO:0007669"/>
    <property type="project" value="UniProtKB-SubCell"/>
</dbReference>
<evidence type="ECO:0000256" key="3">
    <source>
        <dbReference type="ARBA" id="ARBA00022729"/>
    </source>
</evidence>
<dbReference type="EMBL" id="BHXQ01000005">
    <property type="protein sequence ID" value="GCC52614.1"/>
    <property type="molecule type" value="Genomic_DNA"/>
</dbReference>
<organism evidence="6 7">
    <name type="scientific">Chryseotalea sanaruensis</name>
    <dbReference type="NCBI Taxonomy" id="2482724"/>
    <lineage>
        <taxon>Bacteria</taxon>
        <taxon>Pseudomonadati</taxon>
        <taxon>Bacteroidota</taxon>
        <taxon>Cytophagia</taxon>
        <taxon>Cytophagales</taxon>
        <taxon>Chryseotaleaceae</taxon>
        <taxon>Chryseotalea</taxon>
    </lineage>
</organism>
<comment type="subcellular location">
    <subcellularLocation>
        <location evidence="1">Cell outer membrane</location>
        <topology evidence="1">Peripheral membrane protein</topology>
    </subcellularLocation>
</comment>
<dbReference type="SUPFAM" id="SSF53955">
    <property type="entry name" value="Lysozyme-like"/>
    <property type="match status" value="1"/>
</dbReference>
<comment type="caution">
    <text evidence="6">The sequence shown here is derived from an EMBL/GenBank/DDBJ whole genome shotgun (WGS) entry which is preliminary data.</text>
</comment>
<keyword evidence="7" id="KW-1185">Reference proteome</keyword>
<dbReference type="AlphaFoldDB" id="A0A401UCK5"/>
<dbReference type="Pfam" id="PF00497">
    <property type="entry name" value="SBP_bac_3"/>
    <property type="match status" value="1"/>
</dbReference>
<dbReference type="Pfam" id="PF01464">
    <property type="entry name" value="SLT"/>
    <property type="match status" value="1"/>
</dbReference>
<name>A0A401UCK5_9BACT</name>
<dbReference type="SMART" id="SM00062">
    <property type="entry name" value="PBPb"/>
    <property type="match status" value="1"/>
</dbReference>
<reference evidence="6 7" key="1">
    <citation type="submission" date="2018-11" db="EMBL/GenBank/DDBJ databases">
        <title>Chryseotalea sanarue gen. nov., sp., nov., a member of the family Cytophagaceae, isolated from a brackish lake in Hamamatsu Japan.</title>
        <authorList>
            <person name="Maejima Y."/>
            <person name="Iino T."/>
            <person name="Muraguchi Y."/>
            <person name="Fukuda K."/>
            <person name="Ohkuma M."/>
            <person name="Moriuchi R."/>
            <person name="Dohra H."/>
            <person name="Kimbara K."/>
            <person name="Shintani M."/>
        </authorList>
    </citation>
    <scope>NUCLEOTIDE SEQUENCE [LARGE SCALE GENOMIC DNA]</scope>
    <source>
        <strain evidence="6 7">Ys</strain>
    </source>
</reference>